<comment type="subunit">
    <text evidence="4 8">Dimer of large and small chains.</text>
</comment>
<comment type="pathway">
    <text evidence="2 8">Amino-acid biosynthesis; L-valine biosynthesis; L-valine from pyruvate: step 1/4.</text>
</comment>
<comment type="catalytic activity">
    <reaction evidence="7 8">
        <text>2 pyruvate + H(+) = (2S)-2-acetolactate + CO2</text>
        <dbReference type="Rhea" id="RHEA:25249"/>
        <dbReference type="ChEBI" id="CHEBI:15361"/>
        <dbReference type="ChEBI" id="CHEBI:15378"/>
        <dbReference type="ChEBI" id="CHEBI:16526"/>
        <dbReference type="ChEBI" id="CHEBI:58476"/>
        <dbReference type="EC" id="2.2.1.6"/>
    </reaction>
</comment>
<comment type="pathway">
    <text evidence="1 8">Amino-acid biosynthesis; L-isoleucine biosynthesis; L-isoleucine from 2-oxobutanoate: step 1/4.</text>
</comment>
<organism evidence="10 11">
    <name type="scientific">Candidatus Aquitaenariimonas noxiae</name>
    <dbReference type="NCBI Taxonomy" id="1974741"/>
    <lineage>
        <taxon>Bacteria</taxon>
        <taxon>Pseudomonadati</taxon>
        <taxon>Candidatus Omnitrophota</taxon>
        <taxon>Candidatus Aquitaenariimonas</taxon>
    </lineage>
</organism>
<dbReference type="InterPro" id="IPR002912">
    <property type="entry name" value="ACT_dom"/>
</dbReference>
<evidence type="ECO:0000313" key="10">
    <source>
        <dbReference type="EMBL" id="PIU41202.1"/>
    </source>
</evidence>
<evidence type="ECO:0000259" key="9">
    <source>
        <dbReference type="PROSITE" id="PS51671"/>
    </source>
</evidence>
<evidence type="ECO:0000256" key="8">
    <source>
        <dbReference type="RuleBase" id="RU368092"/>
    </source>
</evidence>
<evidence type="ECO:0000256" key="5">
    <source>
        <dbReference type="ARBA" id="ARBA00022605"/>
    </source>
</evidence>
<keyword evidence="6 8" id="KW-0100">Branched-chain amino acid biosynthesis</keyword>
<keyword evidence="8" id="KW-0808">Transferase</keyword>
<dbReference type="GO" id="GO:0009099">
    <property type="term" value="P:L-valine biosynthetic process"/>
    <property type="evidence" value="ECO:0007669"/>
    <property type="project" value="UniProtKB-UniRule"/>
</dbReference>
<protein>
    <recommendedName>
        <fullName evidence="8">Acetolactate synthase small subunit</fullName>
        <shortName evidence="8">AHAS</shortName>
        <shortName evidence="8">ALS</shortName>
        <ecNumber evidence="8">2.2.1.6</ecNumber>
    </recommendedName>
    <alternativeName>
        <fullName evidence="8">Acetohydroxy-acid synthase small subunit</fullName>
    </alternativeName>
</protein>
<dbReference type="InterPro" id="IPR004789">
    <property type="entry name" value="Acetalactate_synth_ssu"/>
</dbReference>
<comment type="similarity">
    <text evidence="3 8">Belongs to the acetolactate synthase small subunit family.</text>
</comment>
<dbReference type="PANTHER" id="PTHR30239:SF0">
    <property type="entry name" value="ACETOLACTATE SYNTHASE SMALL SUBUNIT 1, CHLOROPLASTIC"/>
    <property type="match status" value="1"/>
</dbReference>
<dbReference type="Pfam" id="PF22629">
    <property type="entry name" value="ACT_AHAS_ss"/>
    <property type="match status" value="1"/>
</dbReference>
<dbReference type="CDD" id="cd04878">
    <property type="entry name" value="ACT_AHAS"/>
    <property type="match status" value="1"/>
</dbReference>
<comment type="caution">
    <text evidence="10">The sequence shown here is derived from an EMBL/GenBank/DDBJ whole genome shotgun (WGS) entry which is preliminary data.</text>
</comment>
<evidence type="ECO:0000256" key="1">
    <source>
        <dbReference type="ARBA" id="ARBA00004974"/>
    </source>
</evidence>
<gene>
    <name evidence="10" type="ORF">COS99_06620</name>
</gene>
<dbReference type="Gene3D" id="3.30.70.1150">
    <property type="entry name" value="ACT-like. Chain A, domain 2"/>
    <property type="match status" value="1"/>
</dbReference>
<keyword evidence="5 8" id="KW-0028">Amino-acid biosynthesis</keyword>
<comment type="function">
    <text evidence="8">Catalyzes the conversion of 2 pyruvate molecules into acetolactate in the first common step of the biosynthetic pathway of the branched-amino acids such as leucine, isoleucine, and valine.</text>
</comment>
<dbReference type="FunFam" id="3.30.70.260:FF:000001">
    <property type="entry name" value="Acetolactate synthase, small subunit"/>
    <property type="match status" value="1"/>
</dbReference>
<dbReference type="Pfam" id="PF10369">
    <property type="entry name" value="ALS_ss_C"/>
    <property type="match status" value="1"/>
</dbReference>
<dbReference type="EC" id="2.2.1.6" evidence="8"/>
<dbReference type="NCBIfam" id="TIGR00119">
    <property type="entry name" value="acolac_sm"/>
    <property type="match status" value="1"/>
</dbReference>
<dbReference type="InterPro" id="IPR039557">
    <property type="entry name" value="AHAS_ACT"/>
</dbReference>
<evidence type="ECO:0000256" key="7">
    <source>
        <dbReference type="ARBA" id="ARBA00048670"/>
    </source>
</evidence>
<dbReference type="SUPFAM" id="SSF55021">
    <property type="entry name" value="ACT-like"/>
    <property type="match status" value="2"/>
</dbReference>
<dbReference type="Proteomes" id="UP000230052">
    <property type="component" value="Unassembled WGS sequence"/>
</dbReference>
<evidence type="ECO:0000313" key="11">
    <source>
        <dbReference type="Proteomes" id="UP000230052"/>
    </source>
</evidence>
<dbReference type="GO" id="GO:0005829">
    <property type="term" value="C:cytosol"/>
    <property type="evidence" value="ECO:0007669"/>
    <property type="project" value="TreeGrafter"/>
</dbReference>
<dbReference type="InterPro" id="IPR027271">
    <property type="entry name" value="Acetolactate_synth/TF_NikR_C"/>
</dbReference>
<name>A0A2J0KRH7_9BACT</name>
<evidence type="ECO:0000256" key="2">
    <source>
        <dbReference type="ARBA" id="ARBA00005025"/>
    </source>
</evidence>
<evidence type="ECO:0000256" key="3">
    <source>
        <dbReference type="ARBA" id="ARBA00006341"/>
    </source>
</evidence>
<dbReference type="PROSITE" id="PS51671">
    <property type="entry name" value="ACT"/>
    <property type="match status" value="1"/>
</dbReference>
<dbReference type="InterPro" id="IPR045865">
    <property type="entry name" value="ACT-like_dom_sf"/>
</dbReference>
<dbReference type="EMBL" id="PEWV01000067">
    <property type="protein sequence ID" value="PIU41202.1"/>
    <property type="molecule type" value="Genomic_DNA"/>
</dbReference>
<reference evidence="10 11" key="1">
    <citation type="submission" date="2017-09" db="EMBL/GenBank/DDBJ databases">
        <title>Depth-based differentiation of microbial function through sediment-hosted aquifers and enrichment of novel symbionts in the deep terrestrial subsurface.</title>
        <authorList>
            <person name="Probst A.J."/>
            <person name="Ladd B."/>
            <person name="Jarett J.K."/>
            <person name="Geller-Mcgrath D.E."/>
            <person name="Sieber C.M."/>
            <person name="Emerson J.B."/>
            <person name="Anantharaman K."/>
            <person name="Thomas B.C."/>
            <person name="Malmstrom R."/>
            <person name="Stieglmeier M."/>
            <person name="Klingl A."/>
            <person name="Woyke T."/>
            <person name="Ryan C.M."/>
            <person name="Banfield J.F."/>
        </authorList>
    </citation>
    <scope>NUCLEOTIDE SEQUENCE [LARGE SCALE GENOMIC DNA]</scope>
    <source>
        <strain evidence="10">CG07_land_8_20_14_0_80_42_15</strain>
    </source>
</reference>
<dbReference type="PANTHER" id="PTHR30239">
    <property type="entry name" value="ACETOLACTATE SYNTHASE SMALL SUBUNIT"/>
    <property type="match status" value="1"/>
</dbReference>
<evidence type="ECO:0000256" key="6">
    <source>
        <dbReference type="ARBA" id="ARBA00023304"/>
    </source>
</evidence>
<dbReference type="NCBIfam" id="NF008864">
    <property type="entry name" value="PRK11895.1"/>
    <property type="match status" value="1"/>
</dbReference>
<feature type="domain" description="ACT" evidence="9">
    <location>
        <begin position="4"/>
        <end position="78"/>
    </location>
</feature>
<dbReference type="AlphaFoldDB" id="A0A2J0KRH7"/>
<sequence>MKHTISVLVENKFGVLARVSGLFSARGFNIDSLAVGETEDPTVSRMTIVSEGDEKTLEQIKKQLNKLIDVIKVHDYVGKSFIEKELLLLKVNITPKTRKEIIEIVESSGGKIANAGSKMLTIEATGDEIQIEALIKLLKPFGIRELVRTGRIAIGTEQEITLGNNKEPKTKNLKPKKKE</sequence>
<dbReference type="GO" id="GO:0003984">
    <property type="term" value="F:acetolactate synthase activity"/>
    <property type="evidence" value="ECO:0007669"/>
    <property type="project" value="UniProtKB-UniRule"/>
</dbReference>
<dbReference type="Gene3D" id="3.30.70.260">
    <property type="match status" value="1"/>
</dbReference>
<dbReference type="InterPro" id="IPR054480">
    <property type="entry name" value="AHAS_small-like_ACT"/>
</dbReference>
<accession>A0A2J0KRH7</accession>
<dbReference type="UniPathway" id="UPA00047">
    <property type="reaction ID" value="UER00055"/>
</dbReference>
<dbReference type="GO" id="GO:0009097">
    <property type="term" value="P:isoleucine biosynthetic process"/>
    <property type="evidence" value="ECO:0007669"/>
    <property type="project" value="UniProtKB-UniRule"/>
</dbReference>
<dbReference type="InterPro" id="IPR019455">
    <property type="entry name" value="Acetolactate_synth_ssu_C"/>
</dbReference>
<dbReference type="UniPathway" id="UPA00049">
    <property type="reaction ID" value="UER00059"/>
</dbReference>
<dbReference type="GO" id="GO:1990610">
    <property type="term" value="F:acetolactate synthase regulator activity"/>
    <property type="evidence" value="ECO:0007669"/>
    <property type="project" value="UniProtKB-UniRule"/>
</dbReference>
<evidence type="ECO:0000256" key="4">
    <source>
        <dbReference type="ARBA" id="ARBA00011744"/>
    </source>
</evidence>
<proteinExistence type="inferred from homology"/>